<dbReference type="Pfam" id="PF00582">
    <property type="entry name" value="Usp"/>
    <property type="match status" value="2"/>
</dbReference>
<dbReference type="InterPro" id="IPR006015">
    <property type="entry name" value="Universal_stress_UspA"/>
</dbReference>
<evidence type="ECO:0000313" key="4">
    <source>
        <dbReference type="Proteomes" id="UP000658754"/>
    </source>
</evidence>
<feature type="domain" description="UspA" evidence="2">
    <location>
        <begin position="158"/>
        <end position="279"/>
    </location>
</feature>
<dbReference type="Gene3D" id="3.40.50.12370">
    <property type="match status" value="1"/>
</dbReference>
<gene>
    <name evidence="3" type="primary">TB31.7</name>
    <name evidence="3" type="ORF">GCM10007175_02010</name>
</gene>
<reference evidence="4" key="1">
    <citation type="journal article" date="2019" name="Int. J. Syst. Evol. Microbiol.">
        <title>The Global Catalogue of Microorganisms (GCM) 10K type strain sequencing project: providing services to taxonomists for standard genome sequencing and annotation.</title>
        <authorList>
            <consortium name="The Broad Institute Genomics Platform"/>
            <consortium name="The Broad Institute Genome Sequencing Center for Infectious Disease"/>
            <person name="Wu L."/>
            <person name="Ma J."/>
        </authorList>
    </citation>
    <scope>NUCLEOTIDE SEQUENCE [LARGE SCALE GENOMIC DNA]</scope>
    <source>
        <strain evidence="4">CGMCC 1.3601</strain>
    </source>
</reference>
<organism evidence="3 4">
    <name type="scientific">Pseudarthrobacter scleromae</name>
    <dbReference type="NCBI Taxonomy" id="158897"/>
    <lineage>
        <taxon>Bacteria</taxon>
        <taxon>Bacillati</taxon>
        <taxon>Actinomycetota</taxon>
        <taxon>Actinomycetes</taxon>
        <taxon>Micrococcales</taxon>
        <taxon>Micrococcaceae</taxon>
        <taxon>Pseudarthrobacter</taxon>
    </lineage>
</organism>
<dbReference type="PRINTS" id="PR01438">
    <property type="entry name" value="UNVRSLSTRESS"/>
</dbReference>
<sequence>MANTILVGIDASTESAAAADWALAEAKSLKWSVMFVHAVSPVDVADPEVEARYFRAAFSEAERTFGPLLEDAESRGVPAESRVVAGRAKDVLIRLSSRAGLVVVGRRHRTGYASRFGSVSAALAAHSSCWTAVIPERWKRDQPALDGVRAPGTARFFGHVIVGAEEGPEAANLLAVAAELAQRHGAPLTAVTVSPDGAARDGAAWLPELLHRINEKHPQLQCASVTLTGNPAGEVTEAASGARLLVIGSRGLSGLPGIVRGSVSQAVLESTSSPVLVIPSRPLKPERE</sequence>
<dbReference type="PANTHER" id="PTHR46268:SF6">
    <property type="entry name" value="UNIVERSAL STRESS PROTEIN UP12"/>
    <property type="match status" value="1"/>
</dbReference>
<evidence type="ECO:0000313" key="3">
    <source>
        <dbReference type="EMBL" id="GGI68891.1"/>
    </source>
</evidence>
<dbReference type="RefSeq" id="WP_188727009.1">
    <property type="nucleotide sequence ID" value="NZ_BMKV01000001.1"/>
</dbReference>
<evidence type="ECO:0000256" key="1">
    <source>
        <dbReference type="ARBA" id="ARBA00008791"/>
    </source>
</evidence>
<keyword evidence="4" id="KW-1185">Reference proteome</keyword>
<name>A0ABQ2CD63_9MICC</name>
<proteinExistence type="inferred from homology"/>
<feature type="domain" description="UspA" evidence="2">
    <location>
        <begin position="1"/>
        <end position="135"/>
    </location>
</feature>
<evidence type="ECO:0000259" key="2">
    <source>
        <dbReference type="Pfam" id="PF00582"/>
    </source>
</evidence>
<dbReference type="EMBL" id="BMKV01000001">
    <property type="protein sequence ID" value="GGI68891.1"/>
    <property type="molecule type" value="Genomic_DNA"/>
</dbReference>
<accession>A0ABQ2CD63</accession>
<dbReference type="PANTHER" id="PTHR46268">
    <property type="entry name" value="STRESS RESPONSE PROTEIN NHAX"/>
    <property type="match status" value="1"/>
</dbReference>
<comment type="similarity">
    <text evidence="1">Belongs to the universal stress protein A family.</text>
</comment>
<protein>
    <submittedName>
        <fullName evidence="3">Universal stress protein</fullName>
    </submittedName>
</protein>
<dbReference type="InterPro" id="IPR006016">
    <property type="entry name" value="UspA"/>
</dbReference>
<dbReference type="Proteomes" id="UP000658754">
    <property type="component" value="Unassembled WGS sequence"/>
</dbReference>
<dbReference type="CDD" id="cd00293">
    <property type="entry name" value="USP-like"/>
    <property type="match status" value="2"/>
</dbReference>
<dbReference type="SUPFAM" id="SSF52402">
    <property type="entry name" value="Adenine nucleotide alpha hydrolases-like"/>
    <property type="match status" value="2"/>
</dbReference>
<comment type="caution">
    <text evidence="3">The sequence shown here is derived from an EMBL/GenBank/DDBJ whole genome shotgun (WGS) entry which is preliminary data.</text>
</comment>